<dbReference type="Proteomes" id="UP000821837">
    <property type="component" value="Chromosome 1"/>
</dbReference>
<gene>
    <name evidence="1" type="ORF">HPB52_006624</name>
</gene>
<organism evidence="1 2">
    <name type="scientific">Rhipicephalus sanguineus</name>
    <name type="common">Brown dog tick</name>
    <name type="synonym">Ixodes sanguineus</name>
    <dbReference type="NCBI Taxonomy" id="34632"/>
    <lineage>
        <taxon>Eukaryota</taxon>
        <taxon>Metazoa</taxon>
        <taxon>Ecdysozoa</taxon>
        <taxon>Arthropoda</taxon>
        <taxon>Chelicerata</taxon>
        <taxon>Arachnida</taxon>
        <taxon>Acari</taxon>
        <taxon>Parasitiformes</taxon>
        <taxon>Ixodida</taxon>
        <taxon>Ixodoidea</taxon>
        <taxon>Ixodidae</taxon>
        <taxon>Rhipicephalinae</taxon>
        <taxon>Rhipicephalus</taxon>
        <taxon>Rhipicephalus</taxon>
    </lineage>
</organism>
<dbReference type="AlphaFoldDB" id="A0A9D4T8Q5"/>
<dbReference type="PANTHER" id="PTHR33939">
    <property type="entry name" value="PROTEIN CBG22215"/>
    <property type="match status" value="1"/>
</dbReference>
<comment type="caution">
    <text evidence="1">The sequence shown here is derived from an EMBL/GenBank/DDBJ whole genome shotgun (WGS) entry which is preliminary data.</text>
</comment>
<proteinExistence type="predicted"/>
<evidence type="ECO:0008006" key="3">
    <source>
        <dbReference type="Google" id="ProtNLM"/>
    </source>
</evidence>
<evidence type="ECO:0000313" key="1">
    <source>
        <dbReference type="EMBL" id="KAH7982696.1"/>
    </source>
</evidence>
<accession>A0A9D4T8Q5</accession>
<evidence type="ECO:0000313" key="2">
    <source>
        <dbReference type="Proteomes" id="UP000821837"/>
    </source>
</evidence>
<name>A0A9D4T8Q5_RHISA</name>
<dbReference type="VEuPathDB" id="VectorBase:RSAN_030372"/>
<reference evidence="1" key="2">
    <citation type="submission" date="2021-09" db="EMBL/GenBank/DDBJ databases">
        <authorList>
            <person name="Jia N."/>
            <person name="Wang J."/>
            <person name="Shi W."/>
            <person name="Du L."/>
            <person name="Sun Y."/>
            <person name="Zhan W."/>
            <person name="Jiang J."/>
            <person name="Wang Q."/>
            <person name="Zhang B."/>
            <person name="Ji P."/>
            <person name="Sakyi L.B."/>
            <person name="Cui X."/>
            <person name="Yuan T."/>
            <person name="Jiang B."/>
            <person name="Yang W."/>
            <person name="Lam T.T.-Y."/>
            <person name="Chang Q."/>
            <person name="Ding S."/>
            <person name="Wang X."/>
            <person name="Zhu J."/>
            <person name="Ruan X."/>
            <person name="Zhao L."/>
            <person name="Wei J."/>
            <person name="Que T."/>
            <person name="Du C."/>
            <person name="Cheng J."/>
            <person name="Dai P."/>
            <person name="Han X."/>
            <person name="Huang E."/>
            <person name="Gao Y."/>
            <person name="Liu J."/>
            <person name="Shao H."/>
            <person name="Ye R."/>
            <person name="Li L."/>
            <person name="Wei W."/>
            <person name="Wang X."/>
            <person name="Wang C."/>
            <person name="Huo Q."/>
            <person name="Li W."/>
            <person name="Guo W."/>
            <person name="Chen H."/>
            <person name="Chen S."/>
            <person name="Zhou L."/>
            <person name="Zhou L."/>
            <person name="Ni X."/>
            <person name="Tian J."/>
            <person name="Zhou Y."/>
            <person name="Sheng Y."/>
            <person name="Liu T."/>
            <person name="Pan Y."/>
            <person name="Xia L."/>
            <person name="Li J."/>
            <person name="Zhao F."/>
            <person name="Cao W."/>
        </authorList>
    </citation>
    <scope>NUCLEOTIDE SEQUENCE</scope>
    <source>
        <strain evidence="1">Rsan-2018</strain>
        <tissue evidence="1">Larvae</tissue>
    </source>
</reference>
<keyword evidence="2" id="KW-1185">Reference proteome</keyword>
<dbReference type="EMBL" id="JABSTV010001245">
    <property type="protein sequence ID" value="KAH7982696.1"/>
    <property type="molecule type" value="Genomic_DNA"/>
</dbReference>
<reference evidence="1" key="1">
    <citation type="journal article" date="2020" name="Cell">
        <title>Large-Scale Comparative Analyses of Tick Genomes Elucidate Their Genetic Diversity and Vector Capacities.</title>
        <authorList>
            <consortium name="Tick Genome and Microbiome Consortium (TIGMIC)"/>
            <person name="Jia N."/>
            <person name="Wang J."/>
            <person name="Shi W."/>
            <person name="Du L."/>
            <person name="Sun Y."/>
            <person name="Zhan W."/>
            <person name="Jiang J.F."/>
            <person name="Wang Q."/>
            <person name="Zhang B."/>
            <person name="Ji P."/>
            <person name="Bell-Sakyi L."/>
            <person name="Cui X.M."/>
            <person name="Yuan T.T."/>
            <person name="Jiang B.G."/>
            <person name="Yang W.F."/>
            <person name="Lam T.T."/>
            <person name="Chang Q.C."/>
            <person name="Ding S.J."/>
            <person name="Wang X.J."/>
            <person name="Zhu J.G."/>
            <person name="Ruan X.D."/>
            <person name="Zhao L."/>
            <person name="Wei J.T."/>
            <person name="Ye R.Z."/>
            <person name="Que T.C."/>
            <person name="Du C.H."/>
            <person name="Zhou Y.H."/>
            <person name="Cheng J.X."/>
            <person name="Dai P.F."/>
            <person name="Guo W.B."/>
            <person name="Han X.H."/>
            <person name="Huang E.J."/>
            <person name="Li L.F."/>
            <person name="Wei W."/>
            <person name="Gao Y.C."/>
            <person name="Liu J.Z."/>
            <person name="Shao H.Z."/>
            <person name="Wang X."/>
            <person name="Wang C.C."/>
            <person name="Yang T.C."/>
            <person name="Huo Q.B."/>
            <person name="Li W."/>
            <person name="Chen H.Y."/>
            <person name="Chen S.E."/>
            <person name="Zhou L.G."/>
            <person name="Ni X.B."/>
            <person name="Tian J.H."/>
            <person name="Sheng Y."/>
            <person name="Liu T."/>
            <person name="Pan Y.S."/>
            <person name="Xia L.Y."/>
            <person name="Li J."/>
            <person name="Zhao F."/>
            <person name="Cao W.C."/>
        </authorList>
    </citation>
    <scope>NUCLEOTIDE SEQUENCE</scope>
    <source>
        <strain evidence="1">Rsan-2018</strain>
    </source>
</reference>
<protein>
    <recommendedName>
        <fullName evidence="3">Tc1-like transposase DDE domain-containing protein</fullName>
    </recommendedName>
</protein>
<sequence>MDGEMDGNRFEGWFNDILQKLPAGSVIVLDNAPYHSRREEKLPTTIWKEEKIHEWLTSKNITYGERMIKQQLLELVASVKSRFLSYIVDNTARMTQQQRGSSR</sequence>
<dbReference type="PANTHER" id="PTHR33939:SF1">
    <property type="entry name" value="DUF4371 DOMAIN-CONTAINING PROTEIN"/>
    <property type="match status" value="1"/>
</dbReference>